<evidence type="ECO:0000256" key="1">
    <source>
        <dbReference type="SAM" id="Phobius"/>
    </source>
</evidence>
<organism evidence="2">
    <name type="scientific">marine metagenome</name>
    <dbReference type="NCBI Taxonomy" id="408172"/>
    <lineage>
        <taxon>unclassified sequences</taxon>
        <taxon>metagenomes</taxon>
        <taxon>ecological metagenomes</taxon>
    </lineage>
</organism>
<gene>
    <name evidence="2" type="ORF">METZ01_LOCUS159943</name>
</gene>
<accession>A0A382B050</accession>
<name>A0A382B050_9ZZZZ</name>
<sequence>MIKYIISAFFIYLLIGSMIFLFQRKIIFNISDKPNKPEDYELNNIKELKIQTSDGVDLLAWYSRPKKNQPMLVYFHGNSFDIGERTDRIKRYINNGWGVLLLAWRGYSGNLGKPTEKNLYIDGESTIKWIIDNLNFDYENLIIYGESLGCAVAVELGTRYKFKSIILESPFTSILDIARRRYKIYPVKYFILDKFDNYSKIDKILSPVLIISGKRDEVVPHSHSDKLFLK</sequence>
<protein>
    <recommendedName>
        <fullName evidence="3">Serine aminopeptidase S33 domain-containing protein</fullName>
    </recommendedName>
</protein>
<dbReference type="AlphaFoldDB" id="A0A382B050"/>
<feature type="transmembrane region" description="Helical" evidence="1">
    <location>
        <begin position="6"/>
        <end position="23"/>
    </location>
</feature>
<dbReference type="Gene3D" id="3.40.50.1820">
    <property type="entry name" value="alpha/beta hydrolase"/>
    <property type="match status" value="1"/>
</dbReference>
<evidence type="ECO:0000313" key="2">
    <source>
        <dbReference type="EMBL" id="SVB07089.1"/>
    </source>
</evidence>
<dbReference type="InterPro" id="IPR029058">
    <property type="entry name" value="AB_hydrolase_fold"/>
</dbReference>
<proteinExistence type="predicted"/>
<feature type="non-terminal residue" evidence="2">
    <location>
        <position position="230"/>
    </location>
</feature>
<keyword evidence="1" id="KW-0812">Transmembrane</keyword>
<dbReference type="SUPFAM" id="SSF53474">
    <property type="entry name" value="alpha/beta-Hydrolases"/>
    <property type="match status" value="1"/>
</dbReference>
<keyword evidence="1" id="KW-0472">Membrane</keyword>
<evidence type="ECO:0008006" key="3">
    <source>
        <dbReference type="Google" id="ProtNLM"/>
    </source>
</evidence>
<dbReference type="EMBL" id="UINC01027589">
    <property type="protein sequence ID" value="SVB07089.1"/>
    <property type="molecule type" value="Genomic_DNA"/>
</dbReference>
<dbReference type="PANTHER" id="PTHR12277">
    <property type="entry name" value="ALPHA/BETA HYDROLASE DOMAIN-CONTAINING PROTEIN"/>
    <property type="match status" value="1"/>
</dbReference>
<reference evidence="2" key="1">
    <citation type="submission" date="2018-05" db="EMBL/GenBank/DDBJ databases">
        <authorList>
            <person name="Lanie J.A."/>
            <person name="Ng W.-L."/>
            <person name="Kazmierczak K.M."/>
            <person name="Andrzejewski T.M."/>
            <person name="Davidsen T.M."/>
            <person name="Wayne K.J."/>
            <person name="Tettelin H."/>
            <person name="Glass J.I."/>
            <person name="Rusch D."/>
            <person name="Podicherti R."/>
            <person name="Tsui H.-C.T."/>
            <person name="Winkler M.E."/>
        </authorList>
    </citation>
    <scope>NUCLEOTIDE SEQUENCE</scope>
</reference>
<keyword evidence="1" id="KW-1133">Transmembrane helix</keyword>
<dbReference type="PANTHER" id="PTHR12277:SF81">
    <property type="entry name" value="PROTEIN ABHD13"/>
    <property type="match status" value="1"/>
</dbReference>